<proteinExistence type="predicted"/>
<evidence type="ECO:0000313" key="2">
    <source>
        <dbReference type="Proteomes" id="UP000019109"/>
    </source>
</evidence>
<accession>W4V8Q2</accession>
<sequence length="79" mass="9001">MGNGNIDGNFIDELYEMCTDGLVIAFPKTKSDEINLYILKDICTQDDLENGIVDVSKLSCDNKLKYDLSDNMWKLQKSF</sequence>
<dbReference type="EMBL" id="BAVR01000045">
    <property type="protein sequence ID" value="GAE89770.1"/>
    <property type="molecule type" value="Genomic_DNA"/>
</dbReference>
<comment type="caution">
    <text evidence="1">The sequence shown here is derived from an EMBL/GenBank/DDBJ whole genome shotgun (WGS) entry which is preliminary data.</text>
</comment>
<reference evidence="1" key="1">
    <citation type="journal article" date="2014" name="Genome Announc.">
        <title>Draft Genome Sequence of Clostridium straminisolvens Strain JCM 21531T, Isolated from a Cellulose-Degrading Bacterial Community.</title>
        <authorList>
            <person name="Yuki M."/>
            <person name="Oshima K."/>
            <person name="Suda W."/>
            <person name="Sakamoto M."/>
            <person name="Kitamura K."/>
            <person name="Iida T."/>
            <person name="Hattori M."/>
            <person name="Ohkuma M."/>
        </authorList>
    </citation>
    <scope>NUCLEOTIDE SEQUENCE [LARGE SCALE GENOMIC DNA]</scope>
    <source>
        <strain evidence="1">JCM 21531</strain>
    </source>
</reference>
<dbReference type="AlphaFoldDB" id="W4V8Q2"/>
<dbReference type="Proteomes" id="UP000019109">
    <property type="component" value="Unassembled WGS sequence"/>
</dbReference>
<keyword evidence="2" id="KW-1185">Reference proteome</keyword>
<dbReference type="RefSeq" id="WP_038290235.1">
    <property type="nucleotide sequence ID" value="NZ_BAVR01000045.1"/>
</dbReference>
<gene>
    <name evidence="1" type="ORF">JCM21531_3328</name>
</gene>
<dbReference type="STRING" id="1294263.JCM21531_3328"/>
<evidence type="ECO:0000313" key="1">
    <source>
        <dbReference type="EMBL" id="GAE89770.1"/>
    </source>
</evidence>
<name>W4V8Q2_9FIRM</name>
<organism evidence="1 2">
    <name type="scientific">Acetivibrio straminisolvens JCM 21531</name>
    <dbReference type="NCBI Taxonomy" id="1294263"/>
    <lineage>
        <taxon>Bacteria</taxon>
        <taxon>Bacillati</taxon>
        <taxon>Bacillota</taxon>
        <taxon>Clostridia</taxon>
        <taxon>Eubacteriales</taxon>
        <taxon>Oscillospiraceae</taxon>
        <taxon>Acetivibrio</taxon>
    </lineage>
</organism>
<protein>
    <submittedName>
        <fullName evidence="1">Uncharacterized protein</fullName>
    </submittedName>
</protein>